<proteinExistence type="predicted"/>
<reference evidence="1 2" key="1">
    <citation type="submission" date="2018-06" db="EMBL/GenBank/DDBJ databases">
        <title>Comparative genomics reveals the genomic features of Rhizophagus irregularis, R. cerebriforme, R. diaphanum and Gigaspora rosea, and their symbiotic lifestyle signature.</title>
        <authorList>
            <person name="Morin E."/>
            <person name="San Clemente H."/>
            <person name="Chen E.C.H."/>
            <person name="De La Providencia I."/>
            <person name="Hainaut M."/>
            <person name="Kuo A."/>
            <person name="Kohler A."/>
            <person name="Murat C."/>
            <person name="Tang N."/>
            <person name="Roy S."/>
            <person name="Loubradou J."/>
            <person name="Henrissat B."/>
            <person name="Grigoriev I.V."/>
            <person name="Corradi N."/>
            <person name="Roux C."/>
            <person name="Martin F.M."/>
        </authorList>
    </citation>
    <scope>NUCLEOTIDE SEQUENCE [LARGE SCALE GENOMIC DNA]</scope>
    <source>
        <strain evidence="1 2">DAOM 227022</strain>
    </source>
</reference>
<evidence type="ECO:0000313" key="2">
    <source>
        <dbReference type="Proteomes" id="UP000265703"/>
    </source>
</evidence>
<sequence length="109" mass="13680">MNKIKYEGEWLWTKENKKMLLNIEELKERDWEKTFEYIMNKEEGEKLPIYKEMERRNNDTFEKRCQRCKEEDEDWIHIWNCKKNNPSIYELIDEVIEIQIKEMEASRKN</sequence>
<dbReference type="Proteomes" id="UP000265703">
    <property type="component" value="Unassembled WGS sequence"/>
</dbReference>
<comment type="caution">
    <text evidence="1">The sequence shown here is derived from an EMBL/GenBank/DDBJ whole genome shotgun (WGS) entry which is preliminary data.</text>
</comment>
<keyword evidence="2" id="KW-1185">Reference proteome</keyword>
<name>A0A397S467_9GLOM</name>
<dbReference type="AlphaFoldDB" id="A0A397S467"/>
<dbReference type="EMBL" id="QKYT01002145">
    <property type="protein sequence ID" value="RIA78757.1"/>
    <property type="molecule type" value="Genomic_DNA"/>
</dbReference>
<evidence type="ECO:0000313" key="1">
    <source>
        <dbReference type="EMBL" id="RIA78757.1"/>
    </source>
</evidence>
<organism evidence="1 2">
    <name type="scientific">Glomus cerebriforme</name>
    <dbReference type="NCBI Taxonomy" id="658196"/>
    <lineage>
        <taxon>Eukaryota</taxon>
        <taxon>Fungi</taxon>
        <taxon>Fungi incertae sedis</taxon>
        <taxon>Mucoromycota</taxon>
        <taxon>Glomeromycotina</taxon>
        <taxon>Glomeromycetes</taxon>
        <taxon>Glomerales</taxon>
        <taxon>Glomeraceae</taxon>
        <taxon>Glomus</taxon>
    </lineage>
</organism>
<protein>
    <submittedName>
        <fullName evidence="1">Uncharacterized protein</fullName>
    </submittedName>
</protein>
<accession>A0A397S467</accession>
<gene>
    <name evidence="1" type="ORF">C1645_883031</name>
</gene>